<comment type="caution">
    <text evidence="2">The sequence shown here is derived from an EMBL/GenBank/DDBJ whole genome shotgun (WGS) entry which is preliminary data.</text>
</comment>
<accession>A0AAE5S121</accession>
<evidence type="ECO:0000256" key="1">
    <source>
        <dbReference type="SAM" id="MobiDB-lite"/>
    </source>
</evidence>
<gene>
    <name evidence="2" type="ORF">CPJ18_05080</name>
</gene>
<feature type="region of interest" description="Disordered" evidence="1">
    <location>
        <begin position="52"/>
        <end position="73"/>
    </location>
</feature>
<organism evidence="2 3">
    <name type="scientific">Agrobacterium rosae</name>
    <dbReference type="NCBI Taxonomy" id="1972867"/>
    <lineage>
        <taxon>Bacteria</taxon>
        <taxon>Pseudomonadati</taxon>
        <taxon>Pseudomonadota</taxon>
        <taxon>Alphaproteobacteria</taxon>
        <taxon>Hyphomicrobiales</taxon>
        <taxon>Rhizobiaceae</taxon>
        <taxon>Rhizobium/Agrobacterium group</taxon>
        <taxon>Agrobacterium</taxon>
    </lineage>
</organism>
<dbReference type="EMBL" id="NXEJ01000002">
    <property type="protein sequence ID" value="POO53589.1"/>
    <property type="molecule type" value="Genomic_DNA"/>
</dbReference>
<dbReference type="AlphaFoldDB" id="A0AAE5S121"/>
<dbReference type="Proteomes" id="UP000237447">
    <property type="component" value="Unassembled WGS sequence"/>
</dbReference>
<name>A0AAE5S121_9HYPH</name>
<evidence type="ECO:0000313" key="3">
    <source>
        <dbReference type="Proteomes" id="UP000237447"/>
    </source>
</evidence>
<protein>
    <submittedName>
        <fullName evidence="2">Uncharacterized protein</fullName>
    </submittedName>
</protein>
<reference evidence="2 3" key="1">
    <citation type="journal article" date="2018" name="Syst. Appl. Microbiol.">
        <title>Agrobacterium rosae sp. nov., isolated from galls on different agricultural crops.</title>
        <authorList>
            <person name="Kuzmanovic N."/>
            <person name="Pulawska J."/>
            <person name="Smalla K."/>
            <person name="Nesme X."/>
        </authorList>
    </citation>
    <scope>NUCLEOTIDE SEQUENCE [LARGE SCALE GENOMIC DNA]</scope>
    <source>
        <strain evidence="2 3">NCPPB 1650</strain>
    </source>
</reference>
<evidence type="ECO:0000313" key="2">
    <source>
        <dbReference type="EMBL" id="POO53589.1"/>
    </source>
</evidence>
<proteinExistence type="predicted"/>
<sequence>MAHIPTFHSFLCLSQESSATKSLGAKESFTAQTRRGWIPVTSTGMRERFVLPSKQKGRPEPWTPTPSNAPKPLSMARCMDLCGMIQRTSMSPEVPNISMIFPNRRA</sequence>